<protein>
    <recommendedName>
        <fullName evidence="7">Ubiquitin-like protease family profile domain-containing protein</fullName>
    </recommendedName>
</protein>
<dbReference type="Pfam" id="PF25352">
    <property type="entry name" value="PH_ULP"/>
    <property type="match status" value="1"/>
</dbReference>
<keyword evidence="4" id="KW-0378">Hydrolase</keyword>
<dbReference type="AlphaFoldDB" id="A0A8J4RX08"/>
<evidence type="ECO:0000313" key="8">
    <source>
        <dbReference type="EMBL" id="KAF3976444.1"/>
    </source>
</evidence>
<comment type="function">
    <text evidence="6">Protease that catalyzes two essential functions in the SUMO pathway: processing of full-length SUMOs to their mature forms and deconjugation of SUMO from targeted proteins.</text>
</comment>
<dbReference type="InterPro" id="IPR038765">
    <property type="entry name" value="Papain-like_cys_pep_sf"/>
</dbReference>
<name>A0A8J4RX08_9ROSI</name>
<comment type="similarity">
    <text evidence="1">Belongs to the peptidase C48 family.</text>
</comment>
<keyword evidence="9" id="KW-1185">Reference proteome</keyword>
<accession>A0A8J4RX08</accession>
<dbReference type="Gene3D" id="1.10.418.20">
    <property type="match status" value="1"/>
</dbReference>
<dbReference type="PROSITE" id="PS50600">
    <property type="entry name" value="ULP_PROTEASE"/>
    <property type="match status" value="1"/>
</dbReference>
<sequence>MSRSSSGKRFDVFEFAEEDEQVEKASQRFLGMFGNPKKPKPTPNPPSPLSKYTFLHCFAQDTKTPPKEINNAPIDIDAEVAQDTKTPLKEIRNAPIDIDAEETRSPQKEFDVASQRFKTLRKKVGTELLDIDASDTDHQCPTELSVEDGTVRVETPGLDTLLLSSSSNSEVNACANSNKVVGMASDYDDNIGTCSSTSASSPAIDFSSKLRTVSLKEQVSEYGSGGYEIDIVNMTVHVFPDFLIYGGKYCTKCRLTFSNSSIKLEGSTVNGLKEIFSFEWAVGAITKIESEWCGRVETAVVNLHLKSRGSKGPGNAKEISGIELLTFAINDPRWSNGEEAIKSLDVRYKNMWNFIFDTDSERKEHTFLGKNSLLISKNYLSHFDEPFKDVFYPEGDPDAVCISKRDIELLQPERFINDTIIDFYIKHLKNKIQPGEEHRYHFFNSFFFRKLADLDKDPSSACEGRAAFQRVRKWTRKVNLFTKDYIFIPVNYSLHWSLIVICYPGEVANFKDEDIENLPKVPCILHMDSIRGSHRGLKNLFQSYLCEEWKERHGQTAAEVSSKFLHLRFVSLELPQQENSFDCGLFLLHYVELFLEEALINFNPFRITMSSKFLNGKWFPPEEASLKRACIWKLIYEILEDHSKKAPLADCNDKNPCHSQETNTDILEIGIEFLEGTSISAKSCHGEFFGSNDKQRFEISNAVSPPRVQNFKELGFVSREVFEPGTTGRSFSDGNYKKTADHHGRSIMSPIEEGEEICEQIAESLLDAEDCQRQAVFASELPSTSCFGKDFKKLGPSWKQGFSKHLGKPDEGNSFSGMLIGGSQYLLPETEGVNHLEKTDKPQSSSTSSEELMACVVEDSLEANDMYDQDESKNSPSIQQNIISLSDQEVDSVEIINVKENISASSDEDPEWRLDEEQVEKRLKRVRQFKRQFARSLSKQLRY</sequence>
<comment type="caution">
    <text evidence="8">The sequence shown here is derived from an EMBL/GenBank/DDBJ whole genome shotgun (WGS) entry which is preliminary data.</text>
</comment>
<dbReference type="FunFam" id="3.30.310.130:FF:000006">
    <property type="entry name" value="Probable ubiquitin-like-specific protease 2B"/>
    <property type="match status" value="1"/>
</dbReference>
<dbReference type="PANTHER" id="PTHR47764:SF14">
    <property type="entry name" value="UBIQUITIN-LIKE PROTEASE FAMILY PROFILE DOMAIN-CONTAINING PROTEIN"/>
    <property type="match status" value="1"/>
</dbReference>
<dbReference type="EMBL" id="JRKL02000019">
    <property type="protein sequence ID" value="KAF3976444.1"/>
    <property type="molecule type" value="Genomic_DNA"/>
</dbReference>
<organism evidence="8 9">
    <name type="scientific">Castanea mollissima</name>
    <name type="common">Chinese chestnut</name>
    <dbReference type="NCBI Taxonomy" id="60419"/>
    <lineage>
        <taxon>Eukaryota</taxon>
        <taxon>Viridiplantae</taxon>
        <taxon>Streptophyta</taxon>
        <taxon>Embryophyta</taxon>
        <taxon>Tracheophyta</taxon>
        <taxon>Spermatophyta</taxon>
        <taxon>Magnoliopsida</taxon>
        <taxon>eudicotyledons</taxon>
        <taxon>Gunneridae</taxon>
        <taxon>Pentapetalae</taxon>
        <taxon>rosids</taxon>
        <taxon>fabids</taxon>
        <taxon>Fagales</taxon>
        <taxon>Fagaceae</taxon>
        <taxon>Castanea</taxon>
    </lineage>
</organism>
<evidence type="ECO:0000256" key="6">
    <source>
        <dbReference type="ARBA" id="ARBA00057729"/>
    </source>
</evidence>
<dbReference type="Gene3D" id="3.30.310.130">
    <property type="entry name" value="Ubiquitin-related"/>
    <property type="match status" value="1"/>
</dbReference>
<evidence type="ECO:0000256" key="2">
    <source>
        <dbReference type="ARBA" id="ARBA00022670"/>
    </source>
</evidence>
<evidence type="ECO:0000256" key="1">
    <source>
        <dbReference type="ARBA" id="ARBA00005234"/>
    </source>
</evidence>
<evidence type="ECO:0000256" key="3">
    <source>
        <dbReference type="ARBA" id="ARBA00022786"/>
    </source>
</evidence>
<dbReference type="PANTHER" id="PTHR47764">
    <property type="entry name" value="UBIQUITIN-LIKE-SPECIFIC PROTEASE 2B-RELATED"/>
    <property type="match status" value="1"/>
</dbReference>
<dbReference type="InterPro" id="IPR003653">
    <property type="entry name" value="Peptidase_C48_C"/>
</dbReference>
<dbReference type="Pfam" id="PF02902">
    <property type="entry name" value="Peptidase_C48"/>
    <property type="match status" value="1"/>
</dbReference>
<dbReference type="InterPro" id="IPR057375">
    <property type="entry name" value="ULP2A/B_PH"/>
</dbReference>
<feature type="domain" description="Ubiquitin-like protease family profile" evidence="7">
    <location>
        <begin position="400"/>
        <end position="594"/>
    </location>
</feature>
<dbReference type="GO" id="GO:0006508">
    <property type="term" value="P:proteolysis"/>
    <property type="evidence" value="ECO:0007669"/>
    <property type="project" value="UniProtKB-KW"/>
</dbReference>
<keyword evidence="2" id="KW-0645">Protease</keyword>
<gene>
    <name evidence="8" type="ORF">CMV_000375</name>
</gene>
<evidence type="ECO:0000256" key="4">
    <source>
        <dbReference type="ARBA" id="ARBA00022801"/>
    </source>
</evidence>
<proteinExistence type="inferred from homology"/>
<dbReference type="GO" id="GO:0008234">
    <property type="term" value="F:cysteine-type peptidase activity"/>
    <property type="evidence" value="ECO:0007669"/>
    <property type="project" value="UniProtKB-KW"/>
</dbReference>
<evidence type="ECO:0000256" key="5">
    <source>
        <dbReference type="ARBA" id="ARBA00022807"/>
    </source>
</evidence>
<evidence type="ECO:0000259" key="7">
    <source>
        <dbReference type="PROSITE" id="PS50600"/>
    </source>
</evidence>
<reference evidence="8" key="1">
    <citation type="submission" date="2020-03" db="EMBL/GenBank/DDBJ databases">
        <title>Castanea mollissima Vanexum genome sequencing.</title>
        <authorList>
            <person name="Staton M."/>
        </authorList>
    </citation>
    <scope>NUCLEOTIDE SEQUENCE</scope>
    <source>
        <tissue evidence="8">Leaf</tissue>
    </source>
</reference>
<keyword evidence="5" id="KW-0788">Thiol protease</keyword>
<dbReference type="OrthoDB" id="442460at2759"/>
<evidence type="ECO:0000313" key="9">
    <source>
        <dbReference type="Proteomes" id="UP000737018"/>
    </source>
</evidence>
<dbReference type="Proteomes" id="UP000737018">
    <property type="component" value="Unassembled WGS sequence"/>
</dbReference>
<keyword evidence="3" id="KW-0833">Ubl conjugation pathway</keyword>
<dbReference type="SUPFAM" id="SSF54001">
    <property type="entry name" value="Cysteine proteinases"/>
    <property type="match status" value="1"/>
</dbReference>